<reference evidence="18" key="2">
    <citation type="submission" date="2025-08" db="UniProtKB">
        <authorList>
            <consortium name="RefSeq"/>
        </authorList>
    </citation>
    <scope>IDENTIFICATION</scope>
    <source>
        <tissue evidence="18">Tongue muscle</tissue>
    </source>
</reference>
<feature type="signal peptide" evidence="15">
    <location>
        <begin position="1"/>
        <end position="27"/>
    </location>
</feature>
<evidence type="ECO:0000313" key="17">
    <source>
        <dbReference type="Proteomes" id="UP001652640"/>
    </source>
</evidence>
<dbReference type="Gene3D" id="2.120.10.30">
    <property type="entry name" value="TolB, C-terminal domain"/>
    <property type="match status" value="1"/>
</dbReference>
<feature type="repeat" description="LDL-receptor class B" evidence="13">
    <location>
        <begin position="328"/>
        <end position="374"/>
    </location>
</feature>
<evidence type="ECO:0000256" key="3">
    <source>
        <dbReference type="ARBA" id="ARBA00022692"/>
    </source>
</evidence>
<feature type="disulfide bond" evidence="12">
    <location>
        <begin position="165"/>
        <end position="177"/>
    </location>
</feature>
<feature type="disulfide bond" evidence="12">
    <location>
        <begin position="184"/>
        <end position="199"/>
    </location>
</feature>
<dbReference type="InterPro" id="IPR000033">
    <property type="entry name" value="LDLR_classB_rpt"/>
</dbReference>
<evidence type="ECO:0000256" key="2">
    <source>
        <dbReference type="ARBA" id="ARBA00022583"/>
    </source>
</evidence>
<dbReference type="InterPro" id="IPR018097">
    <property type="entry name" value="EGF_Ca-bd_CS"/>
</dbReference>
<keyword evidence="8 18" id="KW-0675">Receptor</keyword>
<keyword evidence="3 14" id="KW-0812">Transmembrane</keyword>
<evidence type="ECO:0000259" key="16">
    <source>
        <dbReference type="PROSITE" id="PS50026"/>
    </source>
</evidence>
<feature type="disulfide bond" evidence="12">
    <location>
        <begin position="42"/>
        <end position="54"/>
    </location>
</feature>
<dbReference type="PROSITE" id="PS01209">
    <property type="entry name" value="LDLRA_1"/>
    <property type="match status" value="2"/>
</dbReference>
<feature type="disulfide bond" evidence="12">
    <location>
        <begin position="88"/>
        <end position="106"/>
    </location>
</feature>
<feature type="disulfide bond" evidence="12">
    <location>
        <begin position="143"/>
        <end position="158"/>
    </location>
</feature>
<evidence type="ECO:0000256" key="15">
    <source>
        <dbReference type="SAM" id="SignalP"/>
    </source>
</evidence>
<evidence type="ECO:0000256" key="1">
    <source>
        <dbReference type="ARBA" id="ARBA00022536"/>
    </source>
</evidence>
<dbReference type="PROSITE" id="PS01187">
    <property type="entry name" value="EGF_CA"/>
    <property type="match status" value="1"/>
</dbReference>
<dbReference type="PROSITE" id="PS51120">
    <property type="entry name" value="LDLRB"/>
    <property type="match status" value="4"/>
</dbReference>
<accession>A0ABM4I8T9</accession>
<dbReference type="GeneID" id="110123456"/>
<dbReference type="CDD" id="cd00054">
    <property type="entry name" value="EGF_CA"/>
    <property type="match status" value="1"/>
</dbReference>
<keyword evidence="6 14" id="KW-0472">Membrane</keyword>
<dbReference type="Proteomes" id="UP001652640">
    <property type="component" value="Chromosome 5"/>
</dbReference>
<dbReference type="SMART" id="SM00179">
    <property type="entry name" value="EGF_CA"/>
    <property type="match status" value="2"/>
</dbReference>
<evidence type="ECO:0000256" key="10">
    <source>
        <dbReference type="ARBA" id="ARBA00046288"/>
    </source>
</evidence>
<keyword evidence="2" id="KW-0254">Endocytosis</keyword>
<dbReference type="PROSITE" id="PS50026">
    <property type="entry name" value="EGF_3"/>
    <property type="match status" value="1"/>
</dbReference>
<dbReference type="InterPro" id="IPR051221">
    <property type="entry name" value="LDLR-related"/>
</dbReference>
<dbReference type="CDD" id="cd00112">
    <property type="entry name" value="LDLa"/>
    <property type="match status" value="4"/>
</dbReference>
<dbReference type="PANTHER" id="PTHR22722">
    <property type="entry name" value="LOW-DENSITY LIPOPROTEIN RECEPTOR-RELATED PROTEIN 2-RELATED"/>
    <property type="match status" value="1"/>
</dbReference>
<dbReference type="Pfam" id="PF07645">
    <property type="entry name" value="EGF_CA"/>
    <property type="match status" value="1"/>
</dbReference>
<evidence type="ECO:0000256" key="8">
    <source>
        <dbReference type="ARBA" id="ARBA00023170"/>
    </source>
</evidence>
<dbReference type="PROSITE" id="PS01186">
    <property type="entry name" value="EGF_2"/>
    <property type="match status" value="2"/>
</dbReference>
<protein>
    <submittedName>
        <fullName evidence="18">Low-density lipoprotein receptor-related protein 8 isoform X9</fullName>
    </submittedName>
</protein>
<keyword evidence="7 11" id="KW-1015">Disulfide bond</keyword>
<dbReference type="SUPFAM" id="SSF63825">
    <property type="entry name" value="YWTD domain"/>
    <property type="match status" value="1"/>
</dbReference>
<organism evidence="17 18">
    <name type="scientific">Odocoileus virginianus</name>
    <name type="common">White-tailed deer</name>
    <dbReference type="NCBI Taxonomy" id="9874"/>
    <lineage>
        <taxon>Eukaryota</taxon>
        <taxon>Metazoa</taxon>
        <taxon>Chordata</taxon>
        <taxon>Craniata</taxon>
        <taxon>Vertebrata</taxon>
        <taxon>Euteleostomi</taxon>
        <taxon>Mammalia</taxon>
        <taxon>Eutheria</taxon>
        <taxon>Laurasiatheria</taxon>
        <taxon>Artiodactyla</taxon>
        <taxon>Ruminantia</taxon>
        <taxon>Pecora</taxon>
        <taxon>Cervidae</taxon>
        <taxon>Odocoileinae</taxon>
        <taxon>Odocoileus</taxon>
    </lineage>
</organism>
<comment type="caution">
    <text evidence="11">Lacks conserved residue(s) required for the propagation of feature annotation.</text>
</comment>
<dbReference type="InterPro" id="IPR002172">
    <property type="entry name" value="LDrepeatLR_classA_rpt"/>
</dbReference>
<feature type="disulfide bond" evidence="12">
    <location>
        <begin position="49"/>
        <end position="67"/>
    </location>
</feature>
<feature type="repeat" description="LDL-receptor class B" evidence="13">
    <location>
        <begin position="462"/>
        <end position="506"/>
    </location>
</feature>
<dbReference type="SMART" id="SM00192">
    <property type="entry name" value="LDLa"/>
    <property type="match status" value="4"/>
</dbReference>
<evidence type="ECO:0000256" key="11">
    <source>
        <dbReference type="PROSITE-ProRule" id="PRU00076"/>
    </source>
</evidence>
<feature type="repeat" description="LDL-receptor class B" evidence="13">
    <location>
        <begin position="418"/>
        <end position="461"/>
    </location>
</feature>
<dbReference type="PROSITE" id="PS00010">
    <property type="entry name" value="ASX_HYDROXYL"/>
    <property type="match status" value="2"/>
</dbReference>
<comment type="subcellular location">
    <subcellularLocation>
        <location evidence="10">Endomembrane system</location>
        <topology evidence="10">Single-pass type I membrane protein</topology>
    </subcellularLocation>
</comment>
<dbReference type="InterPro" id="IPR036055">
    <property type="entry name" value="LDL_receptor-like_sf"/>
</dbReference>
<feature type="transmembrane region" description="Helical" evidence="14">
    <location>
        <begin position="616"/>
        <end position="639"/>
    </location>
</feature>
<evidence type="ECO:0000256" key="14">
    <source>
        <dbReference type="SAM" id="Phobius"/>
    </source>
</evidence>
<keyword evidence="18" id="KW-0449">Lipoprotein</keyword>
<dbReference type="InterPro" id="IPR023415">
    <property type="entry name" value="LDLR_class-A_CS"/>
</dbReference>
<keyword evidence="15" id="KW-0732">Signal</keyword>
<keyword evidence="17" id="KW-1185">Reference proteome</keyword>
<evidence type="ECO:0000256" key="5">
    <source>
        <dbReference type="ARBA" id="ARBA00022989"/>
    </source>
</evidence>
<proteinExistence type="predicted"/>
<evidence type="ECO:0000313" key="18">
    <source>
        <dbReference type="RefSeq" id="XP_070324241.1"/>
    </source>
</evidence>
<evidence type="ECO:0000256" key="7">
    <source>
        <dbReference type="ARBA" id="ARBA00023157"/>
    </source>
</evidence>
<dbReference type="InterPro" id="IPR001881">
    <property type="entry name" value="EGF-like_Ca-bd_dom"/>
</dbReference>
<keyword evidence="5 14" id="KW-1133">Transmembrane helix</keyword>
<name>A0ABM4I8T9_ODOVR</name>
<evidence type="ECO:0000256" key="6">
    <source>
        <dbReference type="ARBA" id="ARBA00023136"/>
    </source>
</evidence>
<feature type="chain" id="PRO_5046489833" evidence="15">
    <location>
        <begin position="28"/>
        <end position="695"/>
    </location>
</feature>
<dbReference type="InterPro" id="IPR011042">
    <property type="entry name" value="6-blade_b-propeller_TolB-like"/>
</dbReference>
<feature type="disulfide bond" evidence="12">
    <location>
        <begin position="61"/>
        <end position="76"/>
    </location>
</feature>
<feature type="domain" description="EGF-like" evidence="16">
    <location>
        <begin position="242"/>
        <end position="281"/>
    </location>
</feature>
<dbReference type="InterPro" id="IPR000152">
    <property type="entry name" value="EGF-type_Asp/Asn_hydroxyl_site"/>
</dbReference>
<feature type="disulfide bond" evidence="12">
    <location>
        <begin position="172"/>
        <end position="190"/>
    </location>
</feature>
<evidence type="ECO:0000256" key="13">
    <source>
        <dbReference type="PROSITE-ProRule" id="PRU00461"/>
    </source>
</evidence>
<feature type="disulfide bond" evidence="11">
    <location>
        <begin position="246"/>
        <end position="256"/>
    </location>
</feature>
<evidence type="ECO:0000256" key="12">
    <source>
        <dbReference type="PROSITE-ProRule" id="PRU00124"/>
    </source>
</evidence>
<dbReference type="SUPFAM" id="SSF57424">
    <property type="entry name" value="LDL receptor-like module"/>
    <property type="match status" value="4"/>
</dbReference>
<feature type="disulfide bond" evidence="12">
    <location>
        <begin position="81"/>
        <end position="93"/>
    </location>
</feature>
<gene>
    <name evidence="18" type="primary">LRP8</name>
</gene>
<keyword evidence="4" id="KW-0677">Repeat</keyword>
<evidence type="ECO:0000256" key="4">
    <source>
        <dbReference type="ARBA" id="ARBA00022737"/>
    </source>
</evidence>
<dbReference type="PRINTS" id="PR00261">
    <property type="entry name" value="LDLRECEPTOR"/>
</dbReference>
<dbReference type="RefSeq" id="XP_070324241.1">
    <property type="nucleotide sequence ID" value="XM_070468140.1"/>
</dbReference>
<keyword evidence="9" id="KW-0325">Glycoprotein</keyword>
<dbReference type="SMART" id="SM00181">
    <property type="entry name" value="EGF"/>
    <property type="match status" value="3"/>
</dbReference>
<dbReference type="Pfam" id="PF00058">
    <property type="entry name" value="Ldl_recept_b"/>
    <property type="match status" value="5"/>
</dbReference>
<dbReference type="SMART" id="SM00135">
    <property type="entry name" value="LY"/>
    <property type="match status" value="5"/>
</dbReference>
<dbReference type="Pfam" id="PF00057">
    <property type="entry name" value="Ldl_recept_a"/>
    <property type="match status" value="4"/>
</dbReference>
<dbReference type="PROSITE" id="PS50068">
    <property type="entry name" value="LDLRA_2"/>
    <property type="match status" value="4"/>
</dbReference>
<dbReference type="InterPro" id="IPR049883">
    <property type="entry name" value="NOTCH1_EGF-like"/>
</dbReference>
<dbReference type="Pfam" id="PF14670">
    <property type="entry name" value="FXa_inhibition"/>
    <property type="match status" value="1"/>
</dbReference>
<keyword evidence="1 11" id="KW-0245">EGF-like domain</keyword>
<reference evidence="17" key="1">
    <citation type="journal article" date="2022" name="J. Hered.">
        <title>A De Novo Chromosome-Level Genome Assembly of the White-Tailed Deer, Odocoileus Virginianus.</title>
        <authorList>
            <person name="London E.W."/>
            <person name="Roca A.L."/>
            <person name="Novakofski J.E."/>
            <person name="Mateus-Pinilla N.E."/>
        </authorList>
    </citation>
    <scope>NUCLEOTIDE SEQUENCE [LARGE SCALE GENOMIC DNA]</scope>
</reference>
<dbReference type="Gene3D" id="2.10.25.10">
    <property type="entry name" value="Laminin"/>
    <property type="match status" value="3"/>
</dbReference>
<dbReference type="InterPro" id="IPR000742">
    <property type="entry name" value="EGF"/>
</dbReference>
<sequence>MGRPERGALRPLALLLLLLQLQHRAAAAADPLRGGQGSVKECEENQFRCRNERCIPSVWRCDEDDDCSDNSDEDDCPKKTCADSDFTCNDGHCIRERWKCDGEEDCSDGSDESEATCTKQVCPAEKLSCGPSSHKCVPASWRCDGEKDCESGADEAGCATSLGTCRGDEFRCGDGTCVSAIKRCNQEQDCPDGSDETGCLQGLNECLHNNGGCSHICTDLKIGFECTCPAGYQLLDQKTCGDIDECEDPDACSQICVNYKGYFKCECHPGYEMDTLTRNCKAVAGRSPSLIFTNRHEVRRIDLVKRDYSRLIPMLKNVVALDVEVAANRIYWCDLSYRKIYSAYMDKASNPVEQDVLIDEQLHSPEGLAVDWVHKHIYWTDSGNKTISVATVDGKRRCTLFSRNLSEPRAIAVDPLRGFMYWSDWGFQAKIEKSGLNGVGRQTLVSDGIEWPNGITLDLLTQRLYWVDSKLHQLSSIDFSGGNRKMLISSPDFLSHPFGIAVFEDKVFWTDLENEAIFSANRLNGLEISVLAENLNNPHDIVIFHELKQPRAADACELSAQPNGGCEYLCLPAPQISSHSPKYTCACPDTMWLGPDMKRCYRDGNEGGKMGSTVTAAVIGIIVPMVVIALLCMSGYLIWRNWKRKNTKSMNFDNPVYRKTTEEEEEDELHIGRAAQIGHVYPARVALSLEDDGLP</sequence>
<dbReference type="PANTHER" id="PTHR22722:SF15">
    <property type="entry name" value="LOW-DENSITY LIPOPROTEIN RECEPTOR-RELATED"/>
    <property type="match status" value="1"/>
</dbReference>
<evidence type="ECO:0000256" key="9">
    <source>
        <dbReference type="ARBA" id="ARBA00023180"/>
    </source>
</evidence>
<feature type="repeat" description="LDL-receptor class B" evidence="13">
    <location>
        <begin position="375"/>
        <end position="417"/>
    </location>
</feature>
<dbReference type="Gene3D" id="4.10.400.10">
    <property type="entry name" value="Low-density Lipoprotein Receptor"/>
    <property type="match status" value="4"/>
</dbReference>
<dbReference type="SUPFAM" id="SSF57196">
    <property type="entry name" value="EGF/Laminin"/>
    <property type="match status" value="3"/>
</dbReference>